<comment type="caution">
    <text evidence="1">The sequence shown here is derived from an EMBL/GenBank/DDBJ whole genome shotgun (WGS) entry which is preliminary data.</text>
</comment>
<dbReference type="AlphaFoldDB" id="A0AAN6UP20"/>
<reference evidence="1" key="1">
    <citation type="journal article" date="2023" name="Mol. Phylogenet. Evol.">
        <title>Genome-scale phylogeny and comparative genomics of the fungal order Sordariales.</title>
        <authorList>
            <person name="Hensen N."/>
            <person name="Bonometti L."/>
            <person name="Westerberg I."/>
            <person name="Brannstrom I.O."/>
            <person name="Guillou S."/>
            <person name="Cros-Aarteil S."/>
            <person name="Calhoun S."/>
            <person name="Haridas S."/>
            <person name="Kuo A."/>
            <person name="Mondo S."/>
            <person name="Pangilinan J."/>
            <person name="Riley R."/>
            <person name="LaButti K."/>
            <person name="Andreopoulos B."/>
            <person name="Lipzen A."/>
            <person name="Chen C."/>
            <person name="Yan M."/>
            <person name="Daum C."/>
            <person name="Ng V."/>
            <person name="Clum A."/>
            <person name="Steindorff A."/>
            <person name="Ohm R.A."/>
            <person name="Martin F."/>
            <person name="Silar P."/>
            <person name="Natvig D.O."/>
            <person name="Lalanne C."/>
            <person name="Gautier V."/>
            <person name="Ament-Velasquez S.L."/>
            <person name="Kruys A."/>
            <person name="Hutchinson M.I."/>
            <person name="Powell A.J."/>
            <person name="Barry K."/>
            <person name="Miller A.N."/>
            <person name="Grigoriev I.V."/>
            <person name="Debuchy R."/>
            <person name="Gladieux P."/>
            <person name="Hiltunen Thoren M."/>
            <person name="Johannesson H."/>
        </authorList>
    </citation>
    <scope>NUCLEOTIDE SEQUENCE</scope>
    <source>
        <strain evidence="1">CBS 123565</strain>
    </source>
</reference>
<proteinExistence type="predicted"/>
<feature type="non-terminal residue" evidence="1">
    <location>
        <position position="132"/>
    </location>
</feature>
<organism evidence="1 2">
    <name type="scientific">Trichocladium antarcticum</name>
    <dbReference type="NCBI Taxonomy" id="1450529"/>
    <lineage>
        <taxon>Eukaryota</taxon>
        <taxon>Fungi</taxon>
        <taxon>Dikarya</taxon>
        <taxon>Ascomycota</taxon>
        <taxon>Pezizomycotina</taxon>
        <taxon>Sordariomycetes</taxon>
        <taxon>Sordariomycetidae</taxon>
        <taxon>Sordariales</taxon>
        <taxon>Chaetomiaceae</taxon>
        <taxon>Trichocladium</taxon>
    </lineage>
</organism>
<reference evidence="1" key="2">
    <citation type="submission" date="2023-05" db="EMBL/GenBank/DDBJ databases">
        <authorList>
            <consortium name="Lawrence Berkeley National Laboratory"/>
            <person name="Steindorff A."/>
            <person name="Hensen N."/>
            <person name="Bonometti L."/>
            <person name="Westerberg I."/>
            <person name="Brannstrom I.O."/>
            <person name="Guillou S."/>
            <person name="Cros-Aarteil S."/>
            <person name="Calhoun S."/>
            <person name="Haridas S."/>
            <person name="Kuo A."/>
            <person name="Mondo S."/>
            <person name="Pangilinan J."/>
            <person name="Riley R."/>
            <person name="Labutti K."/>
            <person name="Andreopoulos B."/>
            <person name="Lipzen A."/>
            <person name="Chen C."/>
            <person name="Yanf M."/>
            <person name="Daum C."/>
            <person name="Ng V."/>
            <person name="Clum A."/>
            <person name="Ohm R."/>
            <person name="Martin F."/>
            <person name="Silar P."/>
            <person name="Natvig D."/>
            <person name="Lalanne C."/>
            <person name="Gautier V."/>
            <person name="Ament-Velasquez S.L."/>
            <person name="Kruys A."/>
            <person name="Hutchinson M.I."/>
            <person name="Powell A.J."/>
            <person name="Barry K."/>
            <person name="Miller A.N."/>
            <person name="Grigoriev I.V."/>
            <person name="Debuchy R."/>
            <person name="Gladieux P."/>
            <person name="Thoren M.H."/>
            <person name="Johannesson H."/>
        </authorList>
    </citation>
    <scope>NUCLEOTIDE SEQUENCE</scope>
    <source>
        <strain evidence="1">CBS 123565</strain>
    </source>
</reference>
<evidence type="ECO:0000313" key="2">
    <source>
        <dbReference type="Proteomes" id="UP001304895"/>
    </source>
</evidence>
<sequence>MIELHTRTTLLVDLRFAIYWAGGQYGQRFAPVAFAASVITEEDPALFLRSLDRSCLDRVRAATRYTKYRFETPVNFEVERSFVWKGLEESRLSLRGLSAGELESQLALMRKRGYQDCVRVEMAVEVEGGKEL</sequence>
<dbReference type="EMBL" id="MU853406">
    <property type="protein sequence ID" value="KAK4135256.1"/>
    <property type="molecule type" value="Genomic_DNA"/>
</dbReference>
<evidence type="ECO:0000313" key="1">
    <source>
        <dbReference type="EMBL" id="KAK4135256.1"/>
    </source>
</evidence>
<protein>
    <submittedName>
        <fullName evidence="1">Uncharacterized protein</fullName>
    </submittedName>
</protein>
<name>A0AAN6UP20_9PEZI</name>
<gene>
    <name evidence="1" type="ORF">BT67DRAFT_351060</name>
</gene>
<keyword evidence="2" id="KW-1185">Reference proteome</keyword>
<accession>A0AAN6UP20</accession>
<dbReference type="Proteomes" id="UP001304895">
    <property type="component" value="Unassembled WGS sequence"/>
</dbReference>